<dbReference type="GO" id="GO:0098505">
    <property type="term" value="F:G-rich strand telomeric DNA binding"/>
    <property type="evidence" value="ECO:0007669"/>
    <property type="project" value="TreeGrafter"/>
</dbReference>
<evidence type="ECO:0000313" key="2">
    <source>
        <dbReference type="Proteomes" id="UP000472276"/>
    </source>
</evidence>
<dbReference type="GO" id="GO:0070198">
    <property type="term" value="P:protein localization to chromosome, telomeric region"/>
    <property type="evidence" value="ECO:0007669"/>
    <property type="project" value="TreeGrafter"/>
</dbReference>
<dbReference type="InterPro" id="IPR036507">
    <property type="entry name" value="Telomere_rpt-bd_fac_dimer_sf"/>
</dbReference>
<reference evidence="1" key="2">
    <citation type="submission" date="2025-09" db="UniProtKB">
        <authorList>
            <consortium name="Ensembl"/>
        </authorList>
    </citation>
    <scope>IDENTIFICATION</scope>
</reference>
<dbReference type="GO" id="GO:0032208">
    <property type="term" value="P:negative regulation of telomere maintenance via recombination"/>
    <property type="evidence" value="ECO:0007669"/>
    <property type="project" value="TreeGrafter"/>
</dbReference>
<dbReference type="Proteomes" id="UP000472276">
    <property type="component" value="Unassembled WGS sequence"/>
</dbReference>
<keyword evidence="2" id="KW-1185">Reference proteome</keyword>
<sequence length="213" mass="24710">MAEVLPEKLNSENKVYQVRIESVVNGWLVDYYFFLAVEFFKNEQYEDFCAIIDILDCKYNPLPSTDDIAMKFRVLQFISRINEGENLGVSFEMDVPSTPLESALMLLEKISQEFSIPQQEYEKVSTSLKDMVSISLELNSFIVLPFKDNFSLNEVGCFCFYIINICTCSAFTFLHTSTKAIKTPQQDPLTWEKVKVKYKNIPQNGNIYHLYCF</sequence>
<dbReference type="GO" id="GO:0031627">
    <property type="term" value="P:telomeric loop formation"/>
    <property type="evidence" value="ECO:0007669"/>
    <property type="project" value="TreeGrafter"/>
</dbReference>
<dbReference type="GO" id="GO:0032210">
    <property type="term" value="P:regulation of telomere maintenance via telomerase"/>
    <property type="evidence" value="ECO:0007669"/>
    <property type="project" value="TreeGrafter"/>
</dbReference>
<protein>
    <recommendedName>
        <fullName evidence="3">Telomere repeat-binding factor dimerisation domain-containing protein</fullName>
    </recommendedName>
</protein>
<evidence type="ECO:0008006" key="3">
    <source>
        <dbReference type="Google" id="ProtNLM"/>
    </source>
</evidence>
<dbReference type="PANTHER" id="PTHR46833">
    <property type="entry name" value="TELOMERIC REPEAT-BINDING FACTOR 2 TERF2"/>
    <property type="match status" value="1"/>
</dbReference>
<dbReference type="GO" id="GO:0061820">
    <property type="term" value="P:telomeric D-loop disassembly"/>
    <property type="evidence" value="ECO:0007669"/>
    <property type="project" value="TreeGrafter"/>
</dbReference>
<dbReference type="Ensembl" id="ENSOABT00000060101.2">
    <property type="protein sequence ID" value="ENSOABP00000058627.2"/>
    <property type="gene ID" value="ENSOABG00000032441.1"/>
</dbReference>
<accession>A0A668W750</accession>
<dbReference type="GO" id="GO:1905839">
    <property type="term" value="P:negative regulation of telomeric D-loop disassembly"/>
    <property type="evidence" value="ECO:0007669"/>
    <property type="project" value="TreeGrafter"/>
</dbReference>
<dbReference type="GO" id="GO:0003691">
    <property type="term" value="F:double-stranded telomeric DNA binding"/>
    <property type="evidence" value="ECO:0007669"/>
    <property type="project" value="TreeGrafter"/>
</dbReference>
<dbReference type="GO" id="GO:0031848">
    <property type="term" value="P:protection from non-homologous end joining at telomere"/>
    <property type="evidence" value="ECO:0007669"/>
    <property type="project" value="InterPro"/>
</dbReference>
<evidence type="ECO:0000313" key="1">
    <source>
        <dbReference type="Ensembl" id="ENSOABP00000058627.2"/>
    </source>
</evidence>
<dbReference type="InterPro" id="IPR030657">
    <property type="entry name" value="TERF2"/>
</dbReference>
<organism evidence="1 2">
    <name type="scientific">Oreochromis aureus</name>
    <name type="common">Israeli tilapia</name>
    <name type="synonym">Chromis aureus</name>
    <dbReference type="NCBI Taxonomy" id="47969"/>
    <lineage>
        <taxon>Eukaryota</taxon>
        <taxon>Metazoa</taxon>
        <taxon>Chordata</taxon>
        <taxon>Craniata</taxon>
        <taxon>Vertebrata</taxon>
        <taxon>Euteleostomi</taxon>
        <taxon>Actinopterygii</taxon>
        <taxon>Neopterygii</taxon>
        <taxon>Teleostei</taxon>
        <taxon>Neoteleostei</taxon>
        <taxon>Acanthomorphata</taxon>
        <taxon>Ovalentaria</taxon>
        <taxon>Cichlomorphae</taxon>
        <taxon>Cichliformes</taxon>
        <taxon>Cichlidae</taxon>
        <taxon>African cichlids</taxon>
        <taxon>Pseudocrenilabrinae</taxon>
        <taxon>Oreochromini</taxon>
        <taxon>Oreochromis</taxon>
    </lineage>
</organism>
<dbReference type="GO" id="GO:0070187">
    <property type="term" value="C:shelterin complex"/>
    <property type="evidence" value="ECO:0007669"/>
    <property type="project" value="TreeGrafter"/>
</dbReference>
<dbReference type="AlphaFoldDB" id="A0A668W750"/>
<proteinExistence type="predicted"/>
<dbReference type="PANTHER" id="PTHR46833:SF1">
    <property type="entry name" value="TELOMERIC REPEAT-BINDING FACTOR 2"/>
    <property type="match status" value="1"/>
</dbReference>
<name>A0A668W750_OREAU</name>
<dbReference type="SUPFAM" id="SSF63600">
    <property type="entry name" value="Telomeric repeat binding factor (TRF) dimerisation domain"/>
    <property type="match status" value="1"/>
</dbReference>
<dbReference type="Gene3D" id="1.25.40.210">
    <property type="entry name" value="Telomere repeat-binding factor, dimerisation domain"/>
    <property type="match status" value="1"/>
</dbReference>
<dbReference type="GO" id="GO:0003720">
    <property type="term" value="F:telomerase activity"/>
    <property type="evidence" value="ECO:0007669"/>
    <property type="project" value="TreeGrafter"/>
</dbReference>
<reference evidence="1" key="1">
    <citation type="submission" date="2025-08" db="UniProtKB">
        <authorList>
            <consortium name="Ensembl"/>
        </authorList>
    </citation>
    <scope>IDENTIFICATION</scope>
</reference>